<evidence type="ECO:0000259" key="4">
    <source>
        <dbReference type="PROSITE" id="PS51175"/>
    </source>
</evidence>
<dbReference type="InterPro" id="IPR040527">
    <property type="entry name" value="Beta-sand_Porphyrn"/>
</dbReference>
<dbReference type="RefSeq" id="WP_235310068.1">
    <property type="nucleotide sequence ID" value="NZ_JAKGAS010000001.1"/>
</dbReference>
<proteinExistence type="predicted"/>
<dbReference type="PROSITE" id="PS00018">
    <property type="entry name" value="EF_HAND_1"/>
    <property type="match status" value="1"/>
</dbReference>
<dbReference type="InterPro" id="IPR008979">
    <property type="entry name" value="Galactose-bd-like_sf"/>
</dbReference>
<feature type="chain" id="PRO_5047449703" evidence="3">
    <location>
        <begin position="24"/>
        <end position="1795"/>
    </location>
</feature>
<dbReference type="CDD" id="cd04079">
    <property type="entry name" value="CBM6_agarase-like"/>
    <property type="match status" value="1"/>
</dbReference>
<keyword evidence="1 3" id="KW-0732">Signal</keyword>
<dbReference type="SUPFAM" id="SSF49373">
    <property type="entry name" value="Invasin/intimin cell-adhesion fragments"/>
    <property type="match status" value="3"/>
</dbReference>
<evidence type="ECO:0000256" key="3">
    <source>
        <dbReference type="SAM" id="SignalP"/>
    </source>
</evidence>
<organism evidence="5 6">
    <name type="scientific">Paraglaciecola algarum</name>
    <dbReference type="NCBI Taxonomy" id="3050085"/>
    <lineage>
        <taxon>Bacteria</taxon>
        <taxon>Pseudomonadati</taxon>
        <taxon>Pseudomonadota</taxon>
        <taxon>Gammaproteobacteria</taxon>
        <taxon>Alteromonadales</taxon>
        <taxon>Alteromonadaceae</taxon>
        <taxon>Paraglaciecola</taxon>
    </lineage>
</organism>
<dbReference type="EMBL" id="JAKGAS010000001">
    <property type="protein sequence ID" value="MCF2946537.1"/>
    <property type="molecule type" value="Genomic_DNA"/>
</dbReference>
<dbReference type="PANTHER" id="PTHR23019:SF0">
    <property type="entry name" value="NUCLEAR PORE MEMBRANE GLYCOPROTEIN 210"/>
    <property type="match status" value="1"/>
</dbReference>
<dbReference type="Gene3D" id="2.60.120.1200">
    <property type="match status" value="1"/>
</dbReference>
<gene>
    <name evidence="5" type="ORF">L0668_00310</name>
</gene>
<dbReference type="SMART" id="SM00606">
    <property type="entry name" value="CBD_IV"/>
    <property type="match status" value="2"/>
</dbReference>
<dbReference type="PANTHER" id="PTHR23019">
    <property type="entry name" value="NUCLEAR PORE MEMBRANE GLYCOPROTEIN GP210-RELATED"/>
    <property type="match status" value="1"/>
</dbReference>
<dbReference type="Gene3D" id="3.20.20.80">
    <property type="entry name" value="Glycosidases"/>
    <property type="match status" value="1"/>
</dbReference>
<dbReference type="InterPro" id="IPR008964">
    <property type="entry name" value="Invasin/intimin_cell_adhesion"/>
</dbReference>
<protein>
    <submittedName>
        <fullName evidence="5">Ig-like domain-containing protein</fullName>
    </submittedName>
</protein>
<evidence type="ECO:0000256" key="2">
    <source>
        <dbReference type="SAM" id="MobiDB-lite"/>
    </source>
</evidence>
<dbReference type="Pfam" id="PF18206">
    <property type="entry name" value="Porphyrn_cat_1"/>
    <property type="match status" value="1"/>
</dbReference>
<dbReference type="PROSITE" id="PS51175">
    <property type="entry name" value="CBM6"/>
    <property type="match status" value="2"/>
</dbReference>
<dbReference type="InterPro" id="IPR003343">
    <property type="entry name" value="Big_2"/>
</dbReference>
<evidence type="ECO:0000313" key="5">
    <source>
        <dbReference type="EMBL" id="MCF2946537.1"/>
    </source>
</evidence>
<reference evidence="5 6" key="1">
    <citation type="submission" date="2022-01" db="EMBL/GenBank/DDBJ databases">
        <title>Paraglaciecola sp. G1-23.</title>
        <authorList>
            <person name="Jin M.S."/>
            <person name="Han D.M."/>
            <person name="Kim H.M."/>
            <person name="Jeon C.O."/>
        </authorList>
    </citation>
    <scope>NUCLEOTIDE SEQUENCE [LARGE SCALE GENOMIC DNA]</scope>
    <source>
        <strain evidence="5 6">G1-23</strain>
    </source>
</reference>
<feature type="domain" description="CBM6" evidence="4">
    <location>
        <begin position="1012"/>
        <end position="1136"/>
    </location>
</feature>
<accession>A0ABS9D3B8</accession>
<dbReference type="InterPro" id="IPR006584">
    <property type="entry name" value="Cellulose-bd_IV"/>
</dbReference>
<dbReference type="SUPFAM" id="SSF49785">
    <property type="entry name" value="Galactose-binding domain-like"/>
    <property type="match status" value="2"/>
</dbReference>
<feature type="signal peptide" evidence="3">
    <location>
        <begin position="1"/>
        <end position="23"/>
    </location>
</feature>
<dbReference type="Gene3D" id="2.60.120.260">
    <property type="entry name" value="Galactose-binding domain-like"/>
    <property type="match status" value="2"/>
</dbReference>
<dbReference type="Gene3D" id="1.10.1330.10">
    <property type="entry name" value="Dockerin domain"/>
    <property type="match status" value="1"/>
</dbReference>
<dbReference type="InterPro" id="IPR036439">
    <property type="entry name" value="Dockerin_dom_sf"/>
</dbReference>
<dbReference type="Gene3D" id="2.60.40.1080">
    <property type="match status" value="3"/>
</dbReference>
<dbReference type="SUPFAM" id="SSF51445">
    <property type="entry name" value="(Trans)glycosidases"/>
    <property type="match status" value="1"/>
</dbReference>
<dbReference type="InterPro" id="IPR045197">
    <property type="entry name" value="NUP210-like"/>
</dbReference>
<evidence type="ECO:0000313" key="6">
    <source>
        <dbReference type="Proteomes" id="UP001521137"/>
    </source>
</evidence>
<dbReference type="Proteomes" id="UP001521137">
    <property type="component" value="Unassembled WGS sequence"/>
</dbReference>
<sequence length="1795" mass="193909">MKKNYLKLLIASAIGLSVNNIHAAAVKVDINLDVKHEVKGVSNFNREKHITVHSNLTEGDWQGEADVMNYLMNDLDVYFGRDNGMATWIFKATAQDPDNLGKPDLEDLANFGQWHKDNMYDVLPESIRAYEARSNEMIMGITPHGLFPTQSYWPKDLAGKEDETGQYVLRHIEDGAEWVGEYLDNFMRKDGETSGVLMPKYWEVINEPDMDINVGRTFVMSSFEQLFEYHNLVAEQIKDKLPPDQRPLVGGMTWGLHDLEQGDLSERFPTQERAVRSRYSYEAGTLEDYLQEITSSEFWAIQDDKYFQWDAIWKGFMDASGENMDFYSIHLYDWAQMGNNPRQGSTFRRGMKTEAILDMVEWYDAQVNGKDNLKPWVVSEYGAIASKHGKLEFITNDYRYADWLHLRTFNQMFMQLLTRPSQVVKSMPFSPIKGQWGLLTGPAGEAIRYEASLMQTDEALSENYEGADWYVTDKIQWYELWSDVKGTRVDTHSSDPDIQVDAYVDGNHTYLILNNLEWYDIPVDLSFMGVNGNTVKSVNMKHSYLAEGLSDINLGRPVLAEAMLENLPETVTLEPGSTIILDIEYNQDVAITSLSNEKKYYGESLSGAGKGEAAKGQIHRISGSSMTGNINGVSIPENGEATLRIAAEFYPFHAAKPTNNTFTINGHTLAVPTQINPNASGIEVEHYDYMGPEVDEGSVSLNLIEIPIPLELLEEDNVVTATVASARVFTAISLSIWEMDTPLNRSAPQTCNPCVAATDLSLAGASSVAIKESIALTATVLPANTDNKVIAWSSADVKIAAVDQNGLVTGTGGGTTTITATMQDGSLATQHQVTVTTIQASNIMLSHESAAMVVDESLQLDVIFTPFNVTTKMLTWESSNEAVATVDNNGLITAVGNGDTVITATAVGGASDVVNVNVNSYALAGVDLPSTSVIVLPGTYQAKVDFLPANATDKSVTWLTSNHTIATVDQNGLITGVAPGATTIKVTSNDGGHEDSIIVNVLASASQDTNSFVVEAETMNNTGGAFAGFNTSDVGINTNQTGDWAEFGVDFSEAGVYQLILDAGTPTAPENGAAVYVNGVLAGSASIPTTGSWDVMQSTVISNNILIPAAGQHTIRIESIGAEAKWQWNADKMRFVFISSLSPTLDPDVAAPEPEEPETPTEPGVTASLTLDDASKYLAATYVVGETLPVTANYAAGTGQTVTNAEGGVKFFLREMTSAWSVVKDTVAFDASAIGQTSGIASAEIPLTGLLPTAELPSGNFYFLYAAFQSTDGQTYKIGGVQPIKIAAEGTEVPTEPEEPTDPEAPAEPSFVLDHVNKYLNSVYAKGGNLDLTAEFNAGTDNTVVSSSFGGVNGGLLFILQELRADGSQVKRVVFADDSSIGSQNGTVNISLPLIHPTQGDLKNSEDLNAGHYYNLTARFKSSDGSTQLLANVSPIIIADTAIPFEPAEPSLTLDDDNKYLSTEYVVGESIEVVANYDAGADHTVTAAQGGVKFFLREMTSDWSAVVKDVLAFDASAIGQSSGTATANLSLADLTPSADLPDGNFYFLFASYASTDGTTYKIGGVAPIKIVAAEVEEPTEPETPVEETVDGDAFTIEAESFDATGGRVSGVTIGERGIPTDRRTVTDSNQNGDWVDYYLDFPADGFYRIDMVASSANVNSQAALSVDGEFVEEVAIVTGNQAVFESFTLTESIYLTAGTHTIRVEATSAGGNGWMWFGDTLTFTQLIANEPVEAILGDLDGDGDVDTLDVRLFQIGVRNGEITDLNFDFNNDGAVDTRDVRGFTGLCTRARCSTN</sequence>
<dbReference type="InterPro" id="IPR017853">
    <property type="entry name" value="GH"/>
</dbReference>
<feature type="region of interest" description="Disordered" evidence="2">
    <location>
        <begin position="1146"/>
        <end position="1165"/>
    </location>
</feature>
<dbReference type="InterPro" id="IPR018247">
    <property type="entry name" value="EF_Hand_1_Ca_BS"/>
</dbReference>
<keyword evidence="6" id="KW-1185">Reference proteome</keyword>
<dbReference type="Pfam" id="PF02368">
    <property type="entry name" value="Big_2"/>
    <property type="match status" value="3"/>
</dbReference>
<dbReference type="SMART" id="SM00635">
    <property type="entry name" value="BID_2"/>
    <property type="match status" value="3"/>
</dbReference>
<evidence type="ECO:0000256" key="1">
    <source>
        <dbReference type="ARBA" id="ARBA00022729"/>
    </source>
</evidence>
<feature type="domain" description="CBM6" evidence="4">
    <location>
        <begin position="1594"/>
        <end position="1724"/>
    </location>
</feature>
<dbReference type="InterPro" id="IPR005084">
    <property type="entry name" value="CBM6"/>
</dbReference>
<comment type="caution">
    <text evidence="5">The sequence shown here is derived from an EMBL/GenBank/DDBJ whole genome shotgun (WGS) entry which is preliminary data.</text>
</comment>
<name>A0ABS9D3B8_9ALTE</name>
<dbReference type="CDD" id="cd21510">
    <property type="entry name" value="agarase_cat"/>
    <property type="match status" value="1"/>
</dbReference>